<proteinExistence type="predicted"/>
<organism evidence="2 3">
    <name type="scientific">Achromobacter pulmonis</name>
    <dbReference type="NCBI Taxonomy" id="1389932"/>
    <lineage>
        <taxon>Bacteria</taxon>
        <taxon>Pseudomonadati</taxon>
        <taxon>Pseudomonadota</taxon>
        <taxon>Betaproteobacteria</taxon>
        <taxon>Burkholderiales</taxon>
        <taxon>Alcaligenaceae</taxon>
        <taxon>Achromobacter</taxon>
    </lineage>
</organism>
<gene>
    <name evidence="2" type="ORF">LMG26788_01891</name>
</gene>
<dbReference type="Proteomes" id="UP000494203">
    <property type="component" value="Unassembled WGS sequence"/>
</dbReference>
<accession>A0A6S7CMZ0</accession>
<dbReference type="AlphaFoldDB" id="A0A6S7CMZ0"/>
<feature type="transmembrane region" description="Helical" evidence="1">
    <location>
        <begin position="137"/>
        <end position="158"/>
    </location>
</feature>
<feature type="transmembrane region" description="Helical" evidence="1">
    <location>
        <begin position="69"/>
        <end position="92"/>
    </location>
</feature>
<feature type="transmembrane region" description="Helical" evidence="1">
    <location>
        <begin position="104"/>
        <end position="125"/>
    </location>
</feature>
<sequence>MLLSTSTLALLSLAVLAWRIRRRPPGLAPRDIGRAAAGGAALYLFMGPPIGVLVLSLMLAVAAHSAEHLLTSILLIPWAYLFGGVPALLSGLVAGACKPALASGRAYCLAGLVGGLYGTVFLLGLSSRDGAWHELPVPLIAGGVPGLVAGALCARALYGRRGTTASANG</sequence>
<dbReference type="RefSeq" id="WP_175140634.1">
    <property type="nucleotide sequence ID" value="NZ_CADIKZ010000004.1"/>
</dbReference>
<evidence type="ECO:0000313" key="2">
    <source>
        <dbReference type="EMBL" id="CAB3853589.1"/>
    </source>
</evidence>
<keyword evidence="1" id="KW-0472">Membrane</keyword>
<reference evidence="2 3" key="1">
    <citation type="submission" date="2020-04" db="EMBL/GenBank/DDBJ databases">
        <authorList>
            <person name="De Canck E."/>
        </authorList>
    </citation>
    <scope>NUCLEOTIDE SEQUENCE [LARGE SCALE GENOMIC DNA]</scope>
    <source>
        <strain evidence="2 3">LMG 26788</strain>
    </source>
</reference>
<keyword evidence="3" id="KW-1185">Reference proteome</keyword>
<keyword evidence="1" id="KW-0812">Transmembrane</keyword>
<protein>
    <submittedName>
        <fullName evidence="2">Uncharacterized protein</fullName>
    </submittedName>
</protein>
<keyword evidence="1" id="KW-1133">Transmembrane helix</keyword>
<evidence type="ECO:0000313" key="3">
    <source>
        <dbReference type="Proteomes" id="UP000494203"/>
    </source>
</evidence>
<name>A0A6S7CMZ0_9BURK</name>
<feature type="transmembrane region" description="Helical" evidence="1">
    <location>
        <begin position="41"/>
        <end position="62"/>
    </location>
</feature>
<evidence type="ECO:0000256" key="1">
    <source>
        <dbReference type="SAM" id="Phobius"/>
    </source>
</evidence>
<dbReference type="EMBL" id="CADIKZ010000004">
    <property type="protein sequence ID" value="CAB3853589.1"/>
    <property type="molecule type" value="Genomic_DNA"/>
</dbReference>